<evidence type="ECO:0000313" key="1">
    <source>
        <dbReference type="EMBL" id="PLW23967.1"/>
    </source>
</evidence>
<name>A0A2N5VLF4_9BASI</name>
<evidence type="ECO:0000313" key="2">
    <source>
        <dbReference type="EMBL" id="PLW50829.1"/>
    </source>
</evidence>
<evidence type="ECO:0000313" key="3">
    <source>
        <dbReference type="Proteomes" id="UP000235392"/>
    </source>
</evidence>
<gene>
    <name evidence="2" type="ORF">PCASD_01170</name>
    <name evidence="1" type="ORF">PCASD_11017</name>
</gene>
<dbReference type="Proteomes" id="UP000235392">
    <property type="component" value="Unassembled WGS sequence"/>
</dbReference>
<organism evidence="2 3">
    <name type="scientific">Puccinia coronata f. sp. avenae</name>
    <dbReference type="NCBI Taxonomy" id="200324"/>
    <lineage>
        <taxon>Eukaryota</taxon>
        <taxon>Fungi</taxon>
        <taxon>Dikarya</taxon>
        <taxon>Basidiomycota</taxon>
        <taxon>Pucciniomycotina</taxon>
        <taxon>Pucciniomycetes</taxon>
        <taxon>Pucciniales</taxon>
        <taxon>Pucciniaceae</taxon>
        <taxon>Puccinia</taxon>
    </lineage>
</organism>
<accession>A0A2N5VLF4</accession>
<sequence>MTETSLQQERWGWNESGDAYCSTTAVACCKEMVGTPERHEHQNLGQCPPAFMAHPQVNHMPTNSEWKPFWLVLQPAYLPCVKIQHPFECCFSPQQRSPLRYVASIHDE</sequence>
<dbReference type="EMBL" id="PGCI01000008">
    <property type="protein sequence ID" value="PLW50829.1"/>
    <property type="molecule type" value="Genomic_DNA"/>
</dbReference>
<dbReference type="EMBL" id="PGCI01000619">
    <property type="protein sequence ID" value="PLW23967.1"/>
    <property type="molecule type" value="Genomic_DNA"/>
</dbReference>
<reference evidence="2 3" key="1">
    <citation type="submission" date="2017-11" db="EMBL/GenBank/DDBJ databases">
        <title>De novo assembly and phasing of dikaryotic genomes from two isolates of Puccinia coronata f. sp. avenae, the causal agent of oat crown rust.</title>
        <authorList>
            <person name="Miller M.E."/>
            <person name="Zhang Y."/>
            <person name="Omidvar V."/>
            <person name="Sperschneider J."/>
            <person name="Schwessinger B."/>
            <person name="Raley C."/>
            <person name="Palmer J.M."/>
            <person name="Garnica D."/>
            <person name="Upadhyaya N."/>
            <person name="Rathjen J."/>
            <person name="Taylor J.M."/>
            <person name="Park R.F."/>
            <person name="Dodds P.N."/>
            <person name="Hirsch C.D."/>
            <person name="Kianian S.F."/>
            <person name="Figueroa M."/>
        </authorList>
    </citation>
    <scope>NUCLEOTIDE SEQUENCE [LARGE SCALE GENOMIC DNA]</scope>
    <source>
        <strain evidence="2">12SD80</strain>
    </source>
</reference>
<dbReference type="AlphaFoldDB" id="A0A2N5VLF4"/>
<comment type="caution">
    <text evidence="2">The sequence shown here is derived from an EMBL/GenBank/DDBJ whole genome shotgun (WGS) entry which is preliminary data.</text>
</comment>
<protein>
    <submittedName>
        <fullName evidence="2">Uncharacterized protein</fullName>
    </submittedName>
</protein>
<proteinExistence type="predicted"/>